<feature type="non-terminal residue" evidence="1">
    <location>
        <position position="108"/>
    </location>
</feature>
<evidence type="ECO:0000313" key="2">
    <source>
        <dbReference type="Proteomes" id="UP000789366"/>
    </source>
</evidence>
<proteinExistence type="predicted"/>
<evidence type="ECO:0000313" key="1">
    <source>
        <dbReference type="EMBL" id="CAG8519709.1"/>
    </source>
</evidence>
<protein>
    <submittedName>
        <fullName evidence="1">5312_t:CDS:1</fullName>
    </submittedName>
</protein>
<dbReference type="Proteomes" id="UP000789366">
    <property type="component" value="Unassembled WGS sequence"/>
</dbReference>
<comment type="caution">
    <text evidence="1">The sequence shown here is derived from an EMBL/GenBank/DDBJ whole genome shotgun (WGS) entry which is preliminary data.</text>
</comment>
<dbReference type="EMBL" id="CAJVPW010003157">
    <property type="protein sequence ID" value="CAG8519709.1"/>
    <property type="molecule type" value="Genomic_DNA"/>
</dbReference>
<keyword evidence="2" id="KW-1185">Reference proteome</keyword>
<sequence length="108" mass="12701">MEPYRMMEDDFDDYLNDFNYEVAESSGTSIETFSSTTIKPNIQTSSNFSSLESKNKSNKISIRNPKIAKQFILIIFVLVKKTENKRLYKCKNLSFTRDYFEKKVINDE</sequence>
<organism evidence="1 2">
    <name type="scientific">Cetraspora pellucida</name>
    <dbReference type="NCBI Taxonomy" id="1433469"/>
    <lineage>
        <taxon>Eukaryota</taxon>
        <taxon>Fungi</taxon>
        <taxon>Fungi incertae sedis</taxon>
        <taxon>Mucoromycota</taxon>
        <taxon>Glomeromycotina</taxon>
        <taxon>Glomeromycetes</taxon>
        <taxon>Diversisporales</taxon>
        <taxon>Gigasporaceae</taxon>
        <taxon>Cetraspora</taxon>
    </lineage>
</organism>
<name>A0ACA9LBQ4_9GLOM</name>
<reference evidence="1" key="1">
    <citation type="submission" date="2021-06" db="EMBL/GenBank/DDBJ databases">
        <authorList>
            <person name="Kallberg Y."/>
            <person name="Tangrot J."/>
            <person name="Rosling A."/>
        </authorList>
    </citation>
    <scope>NUCLEOTIDE SEQUENCE</scope>
    <source>
        <strain evidence="1">28 12/20/2015</strain>
    </source>
</reference>
<gene>
    <name evidence="1" type="ORF">SPELUC_LOCUS3874</name>
</gene>
<accession>A0ACA9LBQ4</accession>